<dbReference type="InterPro" id="IPR029044">
    <property type="entry name" value="Nucleotide-diphossugar_trans"/>
</dbReference>
<evidence type="ECO:0000313" key="5">
    <source>
        <dbReference type="EMBL" id="BFD45556.1"/>
    </source>
</evidence>
<dbReference type="PANTHER" id="PTHR43630">
    <property type="entry name" value="POLY-BETA-1,6-N-ACETYL-D-GLUCOSAMINE SYNTHASE"/>
    <property type="match status" value="1"/>
</dbReference>
<dbReference type="EMBL" id="AP029170">
    <property type="protein sequence ID" value="BFD45556.1"/>
    <property type="molecule type" value="Genomic_DNA"/>
</dbReference>
<evidence type="ECO:0000259" key="4">
    <source>
        <dbReference type="Pfam" id="PF00535"/>
    </source>
</evidence>
<dbReference type="PANTHER" id="PTHR43630:SF2">
    <property type="entry name" value="GLYCOSYLTRANSFERASE"/>
    <property type="match status" value="1"/>
</dbReference>
<dbReference type="Gene3D" id="3.90.550.10">
    <property type="entry name" value="Spore Coat Polysaccharide Biosynthesis Protein SpsA, Chain A"/>
    <property type="match status" value="1"/>
</dbReference>
<name>A0AAT9G6W4_9RICK</name>
<organism evidence="5">
    <name type="scientific">Candidatus Tisiphia endosymbiont of Sergentomyia squamirostris</name>
    <dbReference type="NCBI Taxonomy" id="3113639"/>
    <lineage>
        <taxon>Bacteria</taxon>
        <taxon>Pseudomonadati</taxon>
        <taxon>Pseudomonadota</taxon>
        <taxon>Alphaproteobacteria</taxon>
        <taxon>Rickettsiales</taxon>
        <taxon>Rickettsiaceae</taxon>
        <taxon>Rickettsieae</taxon>
        <taxon>Candidatus Tisiphia</taxon>
    </lineage>
</organism>
<reference evidence="5" key="1">
    <citation type="submission" date="2024-01" db="EMBL/GenBank/DDBJ databases">
        <title>Sequencing the genomes of a sandfly, Sergentomyia squamirostris, and its two endosymbionts.</title>
        <authorList>
            <person name="Itokawa K."/>
            <person name="Sanjoba C."/>
        </authorList>
    </citation>
    <scope>NUCLEOTIDE SEQUENCE</scope>
    <source>
        <strain evidence="5">RiSSQ</strain>
    </source>
</reference>
<dbReference type="AlphaFoldDB" id="A0AAT9G6W4"/>
<dbReference type="SUPFAM" id="SSF53448">
    <property type="entry name" value="Nucleotide-diphospho-sugar transferases"/>
    <property type="match status" value="1"/>
</dbReference>
<proteinExistence type="inferred from homology"/>
<feature type="domain" description="Glycosyltransferase 2-like" evidence="4">
    <location>
        <begin position="5"/>
        <end position="112"/>
    </location>
</feature>
<dbReference type="CDD" id="cd02511">
    <property type="entry name" value="Beta4Glucosyltransferase"/>
    <property type="match status" value="1"/>
</dbReference>
<dbReference type="GO" id="GO:0016757">
    <property type="term" value="F:glycosyltransferase activity"/>
    <property type="evidence" value="ECO:0007669"/>
    <property type="project" value="UniProtKB-KW"/>
</dbReference>
<protein>
    <submittedName>
        <fullName evidence="5">Glycosyltransferase family 2 protein</fullName>
    </submittedName>
</protein>
<keyword evidence="3" id="KW-0472">Membrane</keyword>
<keyword evidence="1" id="KW-0328">Glycosyltransferase</keyword>
<gene>
    <name evidence="5" type="ORF">DMENIID0002_02020</name>
</gene>
<sequence length="268" mass="31095">MLKISAFIITKNEATRIARAINSVKDIVEELIVVDSGSTDDTVQIARNLGIKVIFNEWNGYVKQKTFGENLCQNDWILNIDADEELSKELQDEIEFIFASNNQANYLAYRTKIVILHRNDQKVRRFAPYNKCIRLYNRKYSSFSNNNTTTHDSVLFNPNINSQNKIYDLNGIIYHRSGTSIEQLVAKANFYSSEQAKDLVKLGRNPSKTRIATESIFYFLKSFFIRRYWVFGFDGFVDSMIFAFARFIRLAKARELLNNKKDDSNIEA</sequence>
<evidence type="ECO:0000256" key="3">
    <source>
        <dbReference type="SAM" id="Phobius"/>
    </source>
</evidence>
<feature type="transmembrane region" description="Helical" evidence="3">
    <location>
        <begin position="228"/>
        <end position="248"/>
    </location>
</feature>
<evidence type="ECO:0000256" key="2">
    <source>
        <dbReference type="ARBA" id="ARBA00038494"/>
    </source>
</evidence>
<keyword evidence="1" id="KW-0808">Transferase</keyword>
<comment type="similarity">
    <text evidence="2">Belongs to the glycosyltransferase 2 family. WaaE/KdtX subfamily.</text>
</comment>
<keyword evidence="3" id="KW-1133">Transmembrane helix</keyword>
<keyword evidence="3" id="KW-0812">Transmembrane</keyword>
<accession>A0AAT9G6W4</accession>
<evidence type="ECO:0000256" key="1">
    <source>
        <dbReference type="ARBA" id="ARBA00022676"/>
    </source>
</evidence>
<dbReference type="Pfam" id="PF00535">
    <property type="entry name" value="Glycos_transf_2"/>
    <property type="match status" value="1"/>
</dbReference>
<dbReference type="InterPro" id="IPR001173">
    <property type="entry name" value="Glyco_trans_2-like"/>
</dbReference>